<gene>
    <name evidence="1" type="ORF">AMECASPLE_001896</name>
</gene>
<dbReference type="Proteomes" id="UP001469553">
    <property type="component" value="Unassembled WGS sequence"/>
</dbReference>
<reference evidence="1 2" key="1">
    <citation type="submission" date="2021-06" db="EMBL/GenBank/DDBJ databases">
        <authorList>
            <person name="Palmer J.M."/>
        </authorList>
    </citation>
    <scope>NUCLEOTIDE SEQUENCE [LARGE SCALE GENOMIC DNA]</scope>
    <source>
        <strain evidence="1 2">AS_MEX2019</strain>
        <tissue evidence="1">Muscle</tissue>
    </source>
</reference>
<keyword evidence="2" id="KW-1185">Reference proteome</keyword>
<name>A0ABV0ZU14_9TELE</name>
<evidence type="ECO:0000313" key="2">
    <source>
        <dbReference type="Proteomes" id="UP001469553"/>
    </source>
</evidence>
<dbReference type="EMBL" id="JAHRIP010075301">
    <property type="protein sequence ID" value="MEQ2309758.1"/>
    <property type="molecule type" value="Genomic_DNA"/>
</dbReference>
<comment type="caution">
    <text evidence="1">The sequence shown here is derived from an EMBL/GenBank/DDBJ whole genome shotgun (WGS) entry which is preliminary data.</text>
</comment>
<protein>
    <submittedName>
        <fullName evidence="1">Uncharacterized protein</fullName>
    </submittedName>
</protein>
<evidence type="ECO:0000313" key="1">
    <source>
        <dbReference type="EMBL" id="MEQ2309758.1"/>
    </source>
</evidence>
<organism evidence="1 2">
    <name type="scientific">Ameca splendens</name>
    <dbReference type="NCBI Taxonomy" id="208324"/>
    <lineage>
        <taxon>Eukaryota</taxon>
        <taxon>Metazoa</taxon>
        <taxon>Chordata</taxon>
        <taxon>Craniata</taxon>
        <taxon>Vertebrata</taxon>
        <taxon>Euteleostomi</taxon>
        <taxon>Actinopterygii</taxon>
        <taxon>Neopterygii</taxon>
        <taxon>Teleostei</taxon>
        <taxon>Neoteleostei</taxon>
        <taxon>Acanthomorphata</taxon>
        <taxon>Ovalentaria</taxon>
        <taxon>Atherinomorphae</taxon>
        <taxon>Cyprinodontiformes</taxon>
        <taxon>Goodeidae</taxon>
        <taxon>Ameca</taxon>
    </lineage>
</organism>
<sequence>MWTIKGVGLGCCNNFTGQKELIFLLVFGLRSDRLKINKLQSPATGQQSPLDVFSLRRSPLQRAAASFSFNEAAPRSGHDEVALCC</sequence>
<proteinExistence type="predicted"/>
<accession>A0ABV0ZU14</accession>